<evidence type="ECO:0000313" key="3">
    <source>
        <dbReference type="Proteomes" id="UP000320461"/>
    </source>
</evidence>
<dbReference type="AlphaFoldDB" id="A0A4Y3KJR4"/>
<feature type="transmembrane region" description="Helical" evidence="1">
    <location>
        <begin position="51"/>
        <end position="71"/>
    </location>
</feature>
<gene>
    <name evidence="2" type="ORF">CGE01nite_19000</name>
</gene>
<sequence length="72" mass="7416">MNDATVSSQNALPGPVDALCQKVIETFPPVSPSPPPSSLLQAARPVAHRSIAVLAASIALIFIRAASVLLVE</sequence>
<proteinExistence type="predicted"/>
<protein>
    <submittedName>
        <fullName evidence="2">Uncharacterized protein</fullName>
    </submittedName>
</protein>
<keyword evidence="1" id="KW-0472">Membrane</keyword>
<name>A0A4Y3KJR4_9CELL</name>
<keyword evidence="3" id="KW-1185">Reference proteome</keyword>
<keyword evidence="1" id="KW-0812">Transmembrane</keyword>
<accession>A0A4Y3KJR4</accession>
<reference evidence="2 3" key="1">
    <citation type="submission" date="2019-06" db="EMBL/GenBank/DDBJ databases">
        <title>Whole genome shotgun sequence of Cellulomonas gelida NBRC 3748.</title>
        <authorList>
            <person name="Hosoyama A."/>
            <person name="Uohara A."/>
            <person name="Ohji S."/>
            <person name="Ichikawa N."/>
        </authorList>
    </citation>
    <scope>NUCLEOTIDE SEQUENCE [LARGE SCALE GENOMIC DNA]</scope>
    <source>
        <strain evidence="2 3">NBRC 3748</strain>
    </source>
</reference>
<evidence type="ECO:0000313" key="2">
    <source>
        <dbReference type="EMBL" id="GEA84649.1"/>
    </source>
</evidence>
<dbReference type="Proteomes" id="UP000320461">
    <property type="component" value="Unassembled WGS sequence"/>
</dbReference>
<evidence type="ECO:0000256" key="1">
    <source>
        <dbReference type="SAM" id="Phobius"/>
    </source>
</evidence>
<comment type="caution">
    <text evidence="2">The sequence shown here is derived from an EMBL/GenBank/DDBJ whole genome shotgun (WGS) entry which is preliminary data.</text>
</comment>
<dbReference type="EMBL" id="BJLQ01000018">
    <property type="protein sequence ID" value="GEA84649.1"/>
    <property type="molecule type" value="Genomic_DNA"/>
</dbReference>
<organism evidence="2 3">
    <name type="scientific">Cellulomonas gelida</name>
    <dbReference type="NCBI Taxonomy" id="1712"/>
    <lineage>
        <taxon>Bacteria</taxon>
        <taxon>Bacillati</taxon>
        <taxon>Actinomycetota</taxon>
        <taxon>Actinomycetes</taxon>
        <taxon>Micrococcales</taxon>
        <taxon>Cellulomonadaceae</taxon>
        <taxon>Cellulomonas</taxon>
    </lineage>
</organism>
<keyword evidence="1" id="KW-1133">Transmembrane helix</keyword>